<evidence type="ECO:0000256" key="1">
    <source>
        <dbReference type="SAM" id="SignalP"/>
    </source>
</evidence>
<evidence type="ECO:0000313" key="3">
    <source>
        <dbReference type="Proteomes" id="UP000054558"/>
    </source>
</evidence>
<sequence>MASHTLPIVCVVGLLLLSSSAVSAFQGSEANPVLGRRSLLQSCPANRPNPCYNNDGSKSTCCPSPGGCSSTPGPEPSCQKSVTFGGIGAGPFSTFTADSQVTVNGQTLQPYKVMLESNKNYGGYQFAQVLNFAGAPIGGSGAADKVAAFDRTSLFEEFGKYWAVTQNEQVAGSMYITELTQSADGTLTPVKSQFVKQNTIFGMWRPCSGTLTPWKTHLGGEENTPQTRGYPNLVWGQNLAASSKRGKPYADSGIADQAKIHGLSDPKDVSPYWYGWAVEVDVTNAAGDYTVAKRYALGRSGKEMLVVMPDQQTVYISEDQSSNGALYMFKATVPGDLRKGKLYAAKWTQTSASNGGSAQISWIPLNPEGGDVDESLVQAAIAGTTFSQTKARFEDLFDYQEPTYQAGTGTPNSPPAGYVSVVVEADGIHEWLRLKPGKGPLASVLESRRMAAYVGATTEFSKFEGMAFDPQSNSLFVGCTTVDRSMLDNPNVQFSYDAGGPNHVRLEKIPGGVVYRLNLQYNGQVGSNYVAADMYPELISPPAAFNAATGDVSPDEICAPDNVGIDVEGRTLFISEDGDGHPNNYLWAHNLITKEKKRIFAARPDAEVTSGYYFPNVGGFSYLMATSQGVYPAVVGYWAFPKDQNVAPAN</sequence>
<proteinExistence type="predicted"/>
<evidence type="ECO:0008006" key="4">
    <source>
        <dbReference type="Google" id="ProtNLM"/>
    </source>
</evidence>
<feature type="signal peptide" evidence="1">
    <location>
        <begin position="1"/>
        <end position="24"/>
    </location>
</feature>
<dbReference type="OrthoDB" id="10265760at2759"/>
<protein>
    <recommendedName>
        <fullName evidence="4">DUF839 domain-containing protein</fullName>
    </recommendedName>
</protein>
<dbReference type="InterPro" id="IPR008557">
    <property type="entry name" value="PhoX"/>
</dbReference>
<keyword evidence="1" id="KW-0732">Signal</keyword>
<reference evidence="2 3" key="1">
    <citation type="journal article" date="2014" name="Nat. Commun.">
        <title>Klebsormidium flaccidum genome reveals primary factors for plant terrestrial adaptation.</title>
        <authorList>
            <person name="Hori K."/>
            <person name="Maruyama F."/>
            <person name="Fujisawa T."/>
            <person name="Togashi T."/>
            <person name="Yamamoto N."/>
            <person name="Seo M."/>
            <person name="Sato S."/>
            <person name="Yamada T."/>
            <person name="Mori H."/>
            <person name="Tajima N."/>
            <person name="Moriyama T."/>
            <person name="Ikeuchi M."/>
            <person name="Watanabe M."/>
            <person name="Wada H."/>
            <person name="Kobayashi K."/>
            <person name="Saito M."/>
            <person name="Masuda T."/>
            <person name="Sasaki-Sekimoto Y."/>
            <person name="Mashiguchi K."/>
            <person name="Awai K."/>
            <person name="Shimojima M."/>
            <person name="Masuda S."/>
            <person name="Iwai M."/>
            <person name="Nobusawa T."/>
            <person name="Narise T."/>
            <person name="Kondo S."/>
            <person name="Saito H."/>
            <person name="Sato R."/>
            <person name="Murakawa M."/>
            <person name="Ihara Y."/>
            <person name="Oshima-Yamada Y."/>
            <person name="Ohtaka K."/>
            <person name="Satoh M."/>
            <person name="Sonobe K."/>
            <person name="Ishii M."/>
            <person name="Ohtani R."/>
            <person name="Kanamori-Sato M."/>
            <person name="Honoki R."/>
            <person name="Miyazaki D."/>
            <person name="Mochizuki H."/>
            <person name="Umetsu J."/>
            <person name="Higashi K."/>
            <person name="Shibata D."/>
            <person name="Kamiya Y."/>
            <person name="Sato N."/>
            <person name="Nakamura Y."/>
            <person name="Tabata S."/>
            <person name="Ida S."/>
            <person name="Kurokawa K."/>
            <person name="Ohta H."/>
        </authorList>
    </citation>
    <scope>NUCLEOTIDE SEQUENCE [LARGE SCALE GENOMIC DNA]</scope>
    <source>
        <strain evidence="2 3">NIES-2285</strain>
    </source>
</reference>
<dbReference type="AlphaFoldDB" id="A0A1Y1IFP1"/>
<keyword evidence="3" id="KW-1185">Reference proteome</keyword>
<organism evidence="2 3">
    <name type="scientific">Klebsormidium nitens</name>
    <name type="common">Green alga</name>
    <name type="synonym">Ulothrix nitens</name>
    <dbReference type="NCBI Taxonomy" id="105231"/>
    <lineage>
        <taxon>Eukaryota</taxon>
        <taxon>Viridiplantae</taxon>
        <taxon>Streptophyta</taxon>
        <taxon>Klebsormidiophyceae</taxon>
        <taxon>Klebsormidiales</taxon>
        <taxon>Klebsormidiaceae</taxon>
        <taxon>Klebsormidium</taxon>
    </lineage>
</organism>
<evidence type="ECO:0000313" key="2">
    <source>
        <dbReference type="EMBL" id="GAQ88299.1"/>
    </source>
</evidence>
<feature type="chain" id="PRO_5013254163" description="DUF839 domain-containing protein" evidence="1">
    <location>
        <begin position="25"/>
        <end position="650"/>
    </location>
</feature>
<name>A0A1Y1IFP1_KLENI</name>
<dbReference type="EMBL" id="DF237365">
    <property type="protein sequence ID" value="GAQ88299.1"/>
    <property type="molecule type" value="Genomic_DNA"/>
</dbReference>
<dbReference type="PANTHER" id="PTHR35399">
    <property type="entry name" value="SLR8030 PROTEIN"/>
    <property type="match status" value="1"/>
</dbReference>
<dbReference type="OMA" id="PYHYGHM"/>
<gene>
    <name evidence="2" type="ORF">KFL_004160120</name>
</gene>
<dbReference type="Pfam" id="PF05787">
    <property type="entry name" value="PhoX"/>
    <property type="match status" value="1"/>
</dbReference>
<dbReference type="PANTHER" id="PTHR35399:SF2">
    <property type="entry name" value="DUF839 DOMAIN-CONTAINING PROTEIN"/>
    <property type="match status" value="1"/>
</dbReference>
<accession>A0A1Y1IFP1</accession>
<dbReference type="Proteomes" id="UP000054558">
    <property type="component" value="Unassembled WGS sequence"/>
</dbReference>